<feature type="domain" description="Prephenate/arogenate dehydrogenase" evidence="3">
    <location>
        <begin position="11"/>
        <end position="298"/>
    </location>
</feature>
<dbReference type="Pfam" id="PF02153">
    <property type="entry name" value="PDH_N"/>
    <property type="match status" value="1"/>
</dbReference>
<dbReference type="RefSeq" id="WP_269127472.1">
    <property type="nucleotide sequence ID" value="NZ_JAPUBN010000021.1"/>
</dbReference>
<organism evidence="4 5">
    <name type="scientific">Marinomonas phaeophyticola</name>
    <dbReference type="NCBI Taxonomy" id="3004091"/>
    <lineage>
        <taxon>Bacteria</taxon>
        <taxon>Pseudomonadati</taxon>
        <taxon>Pseudomonadota</taxon>
        <taxon>Gammaproteobacteria</taxon>
        <taxon>Oceanospirillales</taxon>
        <taxon>Oceanospirillaceae</taxon>
        <taxon>Marinomonas</taxon>
    </lineage>
</organism>
<keyword evidence="2" id="KW-0560">Oxidoreductase</keyword>
<dbReference type="Gene3D" id="3.65.10.10">
    <property type="entry name" value="Enolpyruvate transferase domain"/>
    <property type="match status" value="2"/>
</dbReference>
<accession>A0ABT4JY97</accession>
<dbReference type="PROSITE" id="PS51176">
    <property type="entry name" value="PDH_ADH"/>
    <property type="match status" value="1"/>
</dbReference>
<evidence type="ECO:0000313" key="4">
    <source>
        <dbReference type="EMBL" id="MCZ2723367.1"/>
    </source>
</evidence>
<evidence type="ECO:0000256" key="1">
    <source>
        <dbReference type="ARBA" id="ARBA00022679"/>
    </source>
</evidence>
<name>A0ABT4JY97_9GAMM</name>
<evidence type="ECO:0000256" key="2">
    <source>
        <dbReference type="ARBA" id="ARBA00023002"/>
    </source>
</evidence>
<dbReference type="InterPro" id="IPR050812">
    <property type="entry name" value="Preph/Arog_dehydrog"/>
</dbReference>
<dbReference type="SUPFAM" id="SSF51735">
    <property type="entry name" value="NAD(P)-binding Rossmann-fold domains"/>
    <property type="match status" value="1"/>
</dbReference>
<dbReference type="SUPFAM" id="SSF55205">
    <property type="entry name" value="EPT/RTPC-like"/>
    <property type="match status" value="1"/>
</dbReference>
<dbReference type="InterPro" id="IPR046825">
    <property type="entry name" value="PDH_C"/>
</dbReference>
<dbReference type="Proteomes" id="UP001149719">
    <property type="component" value="Unassembled WGS sequence"/>
</dbReference>
<evidence type="ECO:0000313" key="5">
    <source>
        <dbReference type="Proteomes" id="UP001149719"/>
    </source>
</evidence>
<dbReference type="InterPro" id="IPR001986">
    <property type="entry name" value="Enolpyruvate_Tfrase_dom"/>
</dbReference>
<dbReference type="Gene3D" id="3.40.50.720">
    <property type="entry name" value="NAD(P)-binding Rossmann-like Domain"/>
    <property type="match status" value="1"/>
</dbReference>
<dbReference type="PANTHER" id="PTHR21363:SF0">
    <property type="entry name" value="PREPHENATE DEHYDROGENASE [NADP(+)]"/>
    <property type="match status" value="1"/>
</dbReference>
<protein>
    <submittedName>
        <fullName evidence="4">Prephenate dehydrogenase/arogenate dehydrogenase family protein</fullName>
    </submittedName>
</protein>
<dbReference type="InterPro" id="IPR036968">
    <property type="entry name" value="Enolpyruvate_Tfrase_sf"/>
</dbReference>
<dbReference type="Gene3D" id="1.10.3660.10">
    <property type="entry name" value="6-phosphogluconate dehydrogenase C-terminal like domain"/>
    <property type="match status" value="1"/>
</dbReference>
<evidence type="ECO:0000259" key="3">
    <source>
        <dbReference type="PROSITE" id="PS51176"/>
    </source>
</evidence>
<dbReference type="Pfam" id="PF20463">
    <property type="entry name" value="PDH_C"/>
    <property type="match status" value="1"/>
</dbReference>
<dbReference type="InterPro" id="IPR013792">
    <property type="entry name" value="RNA3'P_cycl/enolpyr_Trfase_a/b"/>
</dbReference>
<dbReference type="EMBL" id="JAPUBN010000021">
    <property type="protein sequence ID" value="MCZ2723367.1"/>
    <property type="molecule type" value="Genomic_DNA"/>
</dbReference>
<dbReference type="InterPro" id="IPR003099">
    <property type="entry name" value="Prephen_DH"/>
</dbReference>
<dbReference type="InterPro" id="IPR008927">
    <property type="entry name" value="6-PGluconate_DH-like_C_sf"/>
</dbReference>
<keyword evidence="5" id="KW-1185">Reference proteome</keyword>
<dbReference type="Pfam" id="PF00275">
    <property type="entry name" value="EPSP_synthase"/>
    <property type="match status" value="1"/>
</dbReference>
<dbReference type="InterPro" id="IPR036291">
    <property type="entry name" value="NAD(P)-bd_dom_sf"/>
</dbReference>
<keyword evidence="1" id="KW-0808">Transferase</keyword>
<dbReference type="SUPFAM" id="SSF48179">
    <property type="entry name" value="6-phosphogluconate dehydrogenase C-terminal domain-like"/>
    <property type="match status" value="1"/>
</dbReference>
<sequence>MSLPQASQGFGNVLIIGLGMIGGSVAKALKDRGLATLYGYDRRETELSLGISTGVIDYSIELTPDAIAKMDIILLATPVRAMEHVLATIAPMLRETTLVTDVGSTKSSVIESAKRVFGCVPANFIPGHPIAGAEKSGVLAANPNLFENHKVIVTPLVTSDLSLLDRLHSFWASIGGEVVSMDVDHHDLVLAGSSHLPHLLAYTLVDSLANSELRQDVFRFAAGGFRDFTRIASSDPVMWRDVFLANKDATLVVLNEFMEKLDQMKVAIETSDSASMFGVFTRAKSARDHFLRLLEEKAAGNEKIQSLSVTFPLMSSIKGSVSLPGDQSLSHRAIAMASLAEGISLLSNLDIGSNARLTVQAFRDMGVVIEELGEGQLRIHGVGLRGLKAPIAPINVGNSSTTLYVLLPILAGQNFSVSLVGEGDLLDLPLNDVLPVVESMGAEVASSSTSGLPVHIKPNKREKLNVVVHGSYAQAKMSALFAACYLANESGSCSVDLGKASSKRNHTENLLLAFGCSVQESANMLTFPDSVNLQSVDIALPADVTKTAWLILLASILPGSRLEVDNVLVNDTRTGYLSVLRRAGASIETLSLMAIVPENSEKIVVQFSTLSAFYIDADEALLVREELVFLCVAAVFAKGKSRVNGINKLPFECEERLRSLIDSLIKVGVTCVIGNDYVEIEGGVPNGGDLDSAGDYLLAMAQIALGARSSAAIKVHDCFGLFKEFHEFERVTESLGVQCSLMQ</sequence>
<dbReference type="InterPro" id="IPR046826">
    <property type="entry name" value="PDH_N"/>
</dbReference>
<gene>
    <name evidence="4" type="ORF">O1D97_17570</name>
</gene>
<proteinExistence type="predicted"/>
<dbReference type="PANTHER" id="PTHR21363">
    <property type="entry name" value="PREPHENATE DEHYDROGENASE"/>
    <property type="match status" value="1"/>
</dbReference>
<comment type="caution">
    <text evidence="4">The sequence shown here is derived from an EMBL/GenBank/DDBJ whole genome shotgun (WGS) entry which is preliminary data.</text>
</comment>
<reference evidence="4" key="1">
    <citation type="submission" date="2022-12" db="EMBL/GenBank/DDBJ databases">
        <title>Marinomonas 15G1-11 sp. nov, isolated from marine algae.</title>
        <authorList>
            <person name="Butt M."/>
            <person name="Choi D.G."/>
            <person name="Kim J.M."/>
            <person name="Lee J.K."/>
            <person name="Baek J.H."/>
            <person name="Jeon C.O."/>
        </authorList>
    </citation>
    <scope>NUCLEOTIDE SEQUENCE</scope>
    <source>
        <strain evidence="4">15G1-11</strain>
    </source>
</reference>